<dbReference type="Proteomes" id="UP000078561">
    <property type="component" value="Unassembled WGS sequence"/>
</dbReference>
<dbReference type="OrthoDB" id="340346at2759"/>
<evidence type="ECO:0000313" key="3">
    <source>
        <dbReference type="EMBL" id="SAL96456.1"/>
    </source>
</evidence>
<name>A0A168LBC0_ABSGL</name>
<evidence type="ECO:0000256" key="2">
    <source>
        <dbReference type="SAM" id="MobiDB-lite"/>
    </source>
</evidence>
<evidence type="ECO:0008006" key="5">
    <source>
        <dbReference type="Google" id="ProtNLM"/>
    </source>
</evidence>
<keyword evidence="1" id="KW-0677">Repeat</keyword>
<dbReference type="InterPro" id="IPR011989">
    <property type="entry name" value="ARM-like"/>
</dbReference>
<gene>
    <name evidence="3" type="primary">ABSGL_01868.1 scaffold 2518</name>
</gene>
<accession>A0A168LBC0</accession>
<dbReference type="GO" id="GO:0019888">
    <property type="term" value="F:protein phosphatase regulator activity"/>
    <property type="evidence" value="ECO:0007669"/>
    <property type="project" value="TreeGrafter"/>
</dbReference>
<dbReference type="PANTHER" id="PTHR10648:SF1">
    <property type="entry name" value="SERINE_THREONINE-PROTEIN PHOSPHATASE 4 REGULATORY SUBUNIT 1"/>
    <property type="match status" value="1"/>
</dbReference>
<dbReference type="SUPFAM" id="SSF48371">
    <property type="entry name" value="ARM repeat"/>
    <property type="match status" value="1"/>
</dbReference>
<dbReference type="InterPro" id="IPR016024">
    <property type="entry name" value="ARM-type_fold"/>
</dbReference>
<dbReference type="STRING" id="4829.A0A168LBC0"/>
<feature type="region of interest" description="Disordered" evidence="2">
    <location>
        <begin position="484"/>
        <end position="505"/>
    </location>
</feature>
<dbReference type="InParanoid" id="A0A168LBC0"/>
<protein>
    <recommendedName>
        <fullName evidence="5">Condensin complex subunit 1 C-terminal domain-containing protein</fullName>
    </recommendedName>
</protein>
<dbReference type="GO" id="GO:0005737">
    <property type="term" value="C:cytoplasm"/>
    <property type="evidence" value="ECO:0007669"/>
    <property type="project" value="TreeGrafter"/>
</dbReference>
<evidence type="ECO:0000313" key="4">
    <source>
        <dbReference type="Proteomes" id="UP000078561"/>
    </source>
</evidence>
<reference evidence="3" key="1">
    <citation type="submission" date="2016-04" db="EMBL/GenBank/DDBJ databases">
        <authorList>
            <person name="Evans L.H."/>
            <person name="Alamgir A."/>
            <person name="Owens N."/>
            <person name="Weber N.D."/>
            <person name="Virtaneva K."/>
            <person name="Barbian K."/>
            <person name="Babar A."/>
            <person name="Rosenke K."/>
        </authorList>
    </citation>
    <scope>NUCLEOTIDE SEQUENCE [LARGE SCALE GENOMIC DNA]</scope>
    <source>
        <strain evidence="3">CBS 101.48</strain>
    </source>
</reference>
<dbReference type="EMBL" id="LT551126">
    <property type="protein sequence ID" value="SAL96456.1"/>
    <property type="molecule type" value="Genomic_DNA"/>
</dbReference>
<dbReference type="Gene3D" id="1.25.10.10">
    <property type="entry name" value="Leucine-rich Repeat Variant"/>
    <property type="match status" value="1"/>
</dbReference>
<organism evidence="3">
    <name type="scientific">Absidia glauca</name>
    <name type="common">Pin mould</name>
    <dbReference type="NCBI Taxonomy" id="4829"/>
    <lineage>
        <taxon>Eukaryota</taxon>
        <taxon>Fungi</taxon>
        <taxon>Fungi incertae sedis</taxon>
        <taxon>Mucoromycota</taxon>
        <taxon>Mucoromycotina</taxon>
        <taxon>Mucoromycetes</taxon>
        <taxon>Mucorales</taxon>
        <taxon>Cunninghamellaceae</taxon>
        <taxon>Absidia</taxon>
    </lineage>
</organism>
<keyword evidence="4" id="KW-1185">Reference proteome</keyword>
<sequence length="559" mass="62466">MLPNLCEAVPHEFKCQLVINSINTFMNDSYPIVRFTLAEILGEVIVKFLPPDWEISGNSGNVPEVIINFFLSLGDNSNHQPTQHHQIENDCTLVCARNFPAVLLTAGASHWDSLFRDKYKRLAKDHQIKVRSSFAHSLHAIAKIIGPVRTLNDLVHIFALYLMDVDEVKSGVMEHLADFLGVLDAKVRSEYLPVLMEIWEGVVTNRAFRKLLVDQLALITPLCTLGQFVEHVLPLVLYACQDEVAIIRDSAAKVFPVTLGLIRKEPSGYAYSVDQLITGLHFLMESPLYRQRLLFANIGHLLLSGGLSYQAFVTYLLDRLLVLAEDKVVNVRIAVSRCLATLCSKASQSIESQQRLVTQHEKLNDAIRYLELESDADVAYYMRITVAQMKSMVVGSTLAQHPALVTPDHFPHQQNQHQPMEVLLSELPSPPCSPDGKPFKPTTPLVYNVVVLAYRINISNYHVQAGLPRQLSKVSGQIKNHNPLENSPSLPLEAQTIAPPENSPSFPLPAKYSNSASGYKEVFCCPSCIFAPSSPRHHFFASNVILSLYDGKRTNERTN</sequence>
<feature type="non-terminal residue" evidence="3">
    <location>
        <position position="559"/>
    </location>
</feature>
<dbReference type="PANTHER" id="PTHR10648">
    <property type="entry name" value="SERINE/THREONINE-PROTEIN PHOSPHATASE PP2A 65 KDA REGULATORY SUBUNIT"/>
    <property type="match status" value="1"/>
</dbReference>
<evidence type="ECO:0000256" key="1">
    <source>
        <dbReference type="ARBA" id="ARBA00022737"/>
    </source>
</evidence>
<dbReference type="InterPro" id="IPR051023">
    <property type="entry name" value="PP2A_Regulatory_Subunit_A"/>
</dbReference>
<proteinExistence type="predicted"/>
<dbReference type="AlphaFoldDB" id="A0A168LBC0"/>